<dbReference type="GO" id="GO:0006646">
    <property type="term" value="P:phosphatidylethanolamine biosynthetic process"/>
    <property type="evidence" value="ECO:0007669"/>
    <property type="project" value="TreeGrafter"/>
</dbReference>
<dbReference type="PANTHER" id="PTHR22603">
    <property type="entry name" value="CHOLINE/ETHANOALAMINE KINASE"/>
    <property type="match status" value="1"/>
</dbReference>
<dbReference type="Gene3D" id="3.90.1200.10">
    <property type="match status" value="1"/>
</dbReference>
<dbReference type="Pfam" id="PF01636">
    <property type="entry name" value="APH"/>
    <property type="match status" value="1"/>
</dbReference>
<comment type="caution">
    <text evidence="2">The sequence shown here is derived from an EMBL/GenBank/DDBJ whole genome shotgun (WGS) entry which is preliminary data.</text>
</comment>
<dbReference type="AlphaFoldDB" id="A0A411YYC8"/>
<dbReference type="SUPFAM" id="SSF56112">
    <property type="entry name" value="Protein kinase-like (PK-like)"/>
    <property type="match status" value="1"/>
</dbReference>
<dbReference type="InterPro" id="IPR011009">
    <property type="entry name" value="Kinase-like_dom_sf"/>
</dbReference>
<gene>
    <name evidence="2" type="ORF">D1012_18365</name>
</gene>
<dbReference type="GO" id="GO:0005737">
    <property type="term" value="C:cytoplasm"/>
    <property type="evidence" value="ECO:0007669"/>
    <property type="project" value="TreeGrafter"/>
</dbReference>
<dbReference type="EMBL" id="QWEY01000012">
    <property type="protein sequence ID" value="RGP35753.1"/>
    <property type="molecule type" value="Genomic_DNA"/>
</dbReference>
<dbReference type="CDD" id="cd05151">
    <property type="entry name" value="ChoK-like"/>
    <property type="match status" value="1"/>
</dbReference>
<name>A0A411YYC8_9RHOB</name>
<dbReference type="RefSeq" id="WP_118155580.1">
    <property type="nucleotide sequence ID" value="NZ_QWEY01000012.1"/>
</dbReference>
<dbReference type="InterPro" id="IPR002575">
    <property type="entry name" value="Aminoglycoside_PTrfase"/>
</dbReference>
<evidence type="ECO:0000313" key="3">
    <source>
        <dbReference type="Proteomes" id="UP000284547"/>
    </source>
</evidence>
<keyword evidence="2" id="KW-0808">Transferase</keyword>
<reference evidence="2 3" key="1">
    <citation type="submission" date="2018-08" db="EMBL/GenBank/DDBJ databases">
        <title>Flavobacterium tibetense sp. nov., isolated from a wetland YonghuCo on Tibetan Plateau.</title>
        <authorList>
            <person name="Phurbu D."/>
            <person name="Lu H."/>
            <person name="Xing P."/>
        </authorList>
    </citation>
    <scope>NUCLEOTIDE SEQUENCE [LARGE SCALE GENOMIC DNA]</scope>
    <source>
        <strain evidence="2 3">DJC</strain>
    </source>
</reference>
<feature type="domain" description="Aminoglycoside phosphotransferase" evidence="1">
    <location>
        <begin position="21"/>
        <end position="222"/>
    </location>
</feature>
<dbReference type="OrthoDB" id="179763at2"/>
<accession>A0A411YYC8</accession>
<evidence type="ECO:0000259" key="1">
    <source>
        <dbReference type="Pfam" id="PF01636"/>
    </source>
</evidence>
<sequence length="293" mass="32008">MTAPSQITALPCWSGTPSAVLLEGGLSNESWLVTDATGQHVARFGRDFPFHHVDRAREVATARAAHAAGFGPAVEYAAPGVSVVQFIPSRTWAADDVRAAPDRIGMLLRRFHDGMARHIHGTPYIFWPFHVIRDYARTIAAGGSPFAPELPRFLTLSDRLEAAQIALPIIFGHHDLLPANILEDGTRLWLIDYEYAGFGTAMFDLAGVSSNAGMTPDETATLLHSYLGHTPDAGFQRAFAAMQCASLLREAMWAMVSDIHLAAHGSDYRDYARENLSRLDAALDQFIQTHGTL</sequence>
<dbReference type="GO" id="GO:0004305">
    <property type="term" value="F:ethanolamine kinase activity"/>
    <property type="evidence" value="ECO:0007669"/>
    <property type="project" value="TreeGrafter"/>
</dbReference>
<organism evidence="2 3">
    <name type="scientific">Pseudotabrizicola alkalilacus</name>
    <dbReference type="NCBI Taxonomy" id="2305252"/>
    <lineage>
        <taxon>Bacteria</taxon>
        <taxon>Pseudomonadati</taxon>
        <taxon>Pseudomonadota</taxon>
        <taxon>Alphaproteobacteria</taxon>
        <taxon>Rhodobacterales</taxon>
        <taxon>Paracoccaceae</taxon>
        <taxon>Pseudotabrizicola</taxon>
    </lineage>
</organism>
<protein>
    <submittedName>
        <fullName evidence="2">Choline kinase</fullName>
    </submittedName>
</protein>
<dbReference type="Gene3D" id="3.30.200.20">
    <property type="entry name" value="Phosphorylase Kinase, domain 1"/>
    <property type="match status" value="1"/>
</dbReference>
<keyword evidence="3" id="KW-1185">Reference proteome</keyword>
<dbReference type="Proteomes" id="UP000284547">
    <property type="component" value="Unassembled WGS sequence"/>
</dbReference>
<dbReference type="PANTHER" id="PTHR22603:SF66">
    <property type="entry name" value="ETHANOLAMINE KINASE"/>
    <property type="match status" value="1"/>
</dbReference>
<proteinExistence type="predicted"/>
<keyword evidence="2" id="KW-0418">Kinase</keyword>
<evidence type="ECO:0000313" key="2">
    <source>
        <dbReference type="EMBL" id="RGP35753.1"/>
    </source>
</evidence>